<dbReference type="Gene3D" id="2.30.110.10">
    <property type="entry name" value="Electron Transport, Fmn-binding Protein, Chain A"/>
    <property type="match status" value="1"/>
</dbReference>
<dbReference type="RefSeq" id="WP_200503707.1">
    <property type="nucleotide sequence ID" value="NZ_JAEDAJ010000014.1"/>
</dbReference>
<comment type="caution">
    <text evidence="2">The sequence shown here is derived from an EMBL/GenBank/DDBJ whole genome shotgun (WGS) entry which is preliminary data.</text>
</comment>
<organism evidence="2 3">
    <name type="scientific">Brachybacterium halotolerans</name>
    <dbReference type="NCBI Taxonomy" id="2795215"/>
    <lineage>
        <taxon>Bacteria</taxon>
        <taxon>Bacillati</taxon>
        <taxon>Actinomycetota</taxon>
        <taxon>Actinomycetes</taxon>
        <taxon>Micrococcales</taxon>
        <taxon>Dermabacteraceae</taxon>
        <taxon>Brachybacterium</taxon>
    </lineage>
</organism>
<dbReference type="PANTHER" id="PTHR34818:SF1">
    <property type="entry name" value="PROTEIN BLI-3"/>
    <property type="match status" value="1"/>
</dbReference>
<dbReference type="InterPro" id="IPR038725">
    <property type="entry name" value="YdaG_split_barrel_FMN-bd"/>
</dbReference>
<name>A0ABS1BE08_9MICO</name>
<dbReference type="SUPFAM" id="SSF50475">
    <property type="entry name" value="FMN-binding split barrel"/>
    <property type="match status" value="1"/>
</dbReference>
<keyword evidence="3" id="KW-1185">Reference proteome</keyword>
<proteinExistence type="predicted"/>
<feature type="domain" description="General stress protein FMN-binding split barrel" evidence="1">
    <location>
        <begin position="10"/>
        <end position="149"/>
    </location>
</feature>
<evidence type="ECO:0000259" key="1">
    <source>
        <dbReference type="Pfam" id="PF16242"/>
    </source>
</evidence>
<sequence length="160" mass="17334">MSHPGELTQEKTVEIMREQRFVMLSTVLDGKIVSHPMTPMRVEDDASVWFFVGRSGEQGTALQGNPQVNLAFAETGSWLSVAGAAEFVEDRAKVEELWDDQLEAYFPQGADDPDLGLVKVRGESGQYWGIPGPRPVAAAKMLVAKLSGDEGPGVSGKTEL</sequence>
<dbReference type="PANTHER" id="PTHR34818">
    <property type="entry name" value="PROTEIN BLI-3"/>
    <property type="match status" value="1"/>
</dbReference>
<accession>A0ABS1BE08</accession>
<dbReference type="EMBL" id="JAEDAJ010000014">
    <property type="protein sequence ID" value="MBK0332812.1"/>
    <property type="molecule type" value="Genomic_DNA"/>
</dbReference>
<gene>
    <name evidence="2" type="ORF">I8D64_15525</name>
</gene>
<reference evidence="2 3" key="1">
    <citation type="submission" date="2020-12" db="EMBL/GenBank/DDBJ databases">
        <title>Brachybacterium sp. MASK1Z-5, whole genome shotgun sequence.</title>
        <authorList>
            <person name="Tuo L."/>
        </authorList>
    </citation>
    <scope>NUCLEOTIDE SEQUENCE [LARGE SCALE GENOMIC DNA]</scope>
    <source>
        <strain evidence="2 3">MASK1Z-5</strain>
    </source>
</reference>
<dbReference type="InterPro" id="IPR012349">
    <property type="entry name" value="Split_barrel_FMN-bd"/>
</dbReference>
<dbReference type="Pfam" id="PF16242">
    <property type="entry name" value="Pyrid_ox_like"/>
    <property type="match status" value="1"/>
</dbReference>
<evidence type="ECO:0000313" key="3">
    <source>
        <dbReference type="Proteomes" id="UP000612352"/>
    </source>
</evidence>
<evidence type="ECO:0000313" key="2">
    <source>
        <dbReference type="EMBL" id="MBK0332812.1"/>
    </source>
</evidence>
<dbReference type="InterPro" id="IPR052917">
    <property type="entry name" value="Stress-Dev_Protein"/>
</dbReference>
<dbReference type="Proteomes" id="UP000612352">
    <property type="component" value="Unassembled WGS sequence"/>
</dbReference>
<protein>
    <submittedName>
        <fullName evidence="2">Pyridoxamine 5'-phosphate oxidase family protein</fullName>
    </submittedName>
</protein>